<organism evidence="1 2">
    <name type="scientific">Collinsella aerofaciens</name>
    <dbReference type="NCBI Taxonomy" id="74426"/>
    <lineage>
        <taxon>Bacteria</taxon>
        <taxon>Bacillati</taxon>
        <taxon>Actinomycetota</taxon>
        <taxon>Coriobacteriia</taxon>
        <taxon>Coriobacteriales</taxon>
        <taxon>Coriobacteriaceae</taxon>
        <taxon>Collinsella</taxon>
    </lineage>
</organism>
<dbReference type="EMBL" id="CABWIH010000047">
    <property type="protein sequence ID" value="VWM01116.1"/>
    <property type="molecule type" value="Genomic_DNA"/>
</dbReference>
<sequence length="69" mass="7973">MLEFRISGETAKASCLADQLERAGYVVRRSKPYRNRDEEGCRIYLEMDEEKVMGWMLANLEKASLDDPS</sequence>
<reference evidence="1 2" key="1">
    <citation type="submission" date="2019-10" db="EMBL/GenBank/DDBJ databases">
        <authorList>
            <person name="Wolf R A."/>
        </authorList>
    </citation>
    <scope>NUCLEOTIDE SEQUENCE [LARGE SCALE GENOMIC DNA]</scope>
    <source>
        <strain evidence="1">Collinsella_aerofaciens_AK_138A</strain>
    </source>
</reference>
<dbReference type="AlphaFoldDB" id="A0A5K1JCV5"/>
<gene>
    <name evidence="1" type="ORF">LMKDKBCB_00490</name>
</gene>
<dbReference type="RefSeq" id="WP_156064022.1">
    <property type="nucleotide sequence ID" value="NZ_CABWIH010000047.1"/>
</dbReference>
<evidence type="ECO:0000313" key="1">
    <source>
        <dbReference type="EMBL" id="VWM01116.1"/>
    </source>
</evidence>
<accession>A0A5K1JCV5</accession>
<evidence type="ECO:0000313" key="2">
    <source>
        <dbReference type="Proteomes" id="UP000330807"/>
    </source>
</evidence>
<proteinExistence type="predicted"/>
<dbReference type="Proteomes" id="UP000330807">
    <property type="component" value="Unassembled WGS sequence"/>
</dbReference>
<name>A0A5K1JCV5_9ACTN</name>
<protein>
    <submittedName>
        <fullName evidence="1">Uncharacterized protein</fullName>
    </submittedName>
</protein>